<evidence type="ECO:0000256" key="1">
    <source>
        <dbReference type="ARBA" id="ARBA00002809"/>
    </source>
</evidence>
<dbReference type="OrthoDB" id="10070184at2759"/>
<dbReference type="CDD" id="cd00073">
    <property type="entry name" value="H15"/>
    <property type="match status" value="1"/>
</dbReference>
<dbReference type="GO" id="GO:0000786">
    <property type="term" value="C:nucleosome"/>
    <property type="evidence" value="ECO:0007669"/>
    <property type="project" value="InterPro"/>
</dbReference>
<evidence type="ECO:0000256" key="5">
    <source>
        <dbReference type="SAM" id="MobiDB-lite"/>
    </source>
</evidence>
<dbReference type="InterPro" id="IPR036390">
    <property type="entry name" value="WH_DNA-bd_sf"/>
</dbReference>
<dbReference type="InterPro" id="IPR005819">
    <property type="entry name" value="H1/H5"/>
</dbReference>
<reference evidence="7 8" key="1">
    <citation type="submission" date="2020-02" db="EMBL/GenBank/DDBJ databases">
        <authorList>
            <person name="Ferguson B K."/>
        </authorList>
    </citation>
    <scope>NUCLEOTIDE SEQUENCE [LARGE SCALE GENOMIC DNA]</scope>
</reference>
<comment type="similarity">
    <text evidence="4">Belongs to the histone H1/H5 family.</text>
</comment>
<dbReference type="GO" id="GO:0005634">
    <property type="term" value="C:nucleus"/>
    <property type="evidence" value="ECO:0007669"/>
    <property type="project" value="UniProtKB-SubCell"/>
</dbReference>
<dbReference type="PRINTS" id="PR00624">
    <property type="entry name" value="HISTONEH5"/>
</dbReference>
<dbReference type="GO" id="GO:0006334">
    <property type="term" value="P:nucleosome assembly"/>
    <property type="evidence" value="ECO:0007669"/>
    <property type="project" value="InterPro"/>
</dbReference>
<dbReference type="InterPro" id="IPR036388">
    <property type="entry name" value="WH-like_DNA-bd_sf"/>
</dbReference>
<dbReference type="Proteomes" id="UP000479190">
    <property type="component" value="Unassembled WGS sequence"/>
</dbReference>
<evidence type="ECO:0000313" key="7">
    <source>
        <dbReference type="EMBL" id="CAB0041938.1"/>
    </source>
</evidence>
<protein>
    <recommendedName>
        <fullName evidence="6">H15 domain-containing protein</fullName>
    </recommendedName>
</protein>
<keyword evidence="2 4" id="KW-0238">DNA-binding</keyword>
<dbReference type="PROSITE" id="PS51504">
    <property type="entry name" value="H15"/>
    <property type="match status" value="1"/>
</dbReference>
<dbReference type="Gene3D" id="1.10.10.10">
    <property type="entry name" value="Winged helix-like DNA-binding domain superfamily/Winged helix DNA-binding domain"/>
    <property type="match status" value="1"/>
</dbReference>
<feature type="compositionally biased region" description="Basic and acidic residues" evidence="5">
    <location>
        <begin position="155"/>
        <end position="165"/>
    </location>
</feature>
<name>A0A6H5IWN7_9HYME</name>
<evidence type="ECO:0000313" key="8">
    <source>
        <dbReference type="Proteomes" id="UP000479190"/>
    </source>
</evidence>
<evidence type="ECO:0000256" key="3">
    <source>
        <dbReference type="ARBA" id="ARBA00023242"/>
    </source>
</evidence>
<comment type="subcellular location">
    <subcellularLocation>
        <location evidence="4">Nucleus</location>
    </subcellularLocation>
</comment>
<gene>
    <name evidence="7" type="ORF">TBRA_LOCUS13582</name>
</gene>
<evidence type="ECO:0000256" key="2">
    <source>
        <dbReference type="ARBA" id="ARBA00023125"/>
    </source>
</evidence>
<sequence>MSTDEVAKRVAETDTKKKPVAEMVMEALGNLMDKKGSSLQAIKKYMASFYAVDINRQAIFIRKFLKAAVEKGGTVEQVKGSGTSGRFRIPKDVVKAKEKKAAKESKKNAKKKVSQASDDDKSSSEEQEEEPAEKPGAPAKKAEKTLKKQPATANKSEKPTKKGPDAAKTAKKSEEKVTATKKVNKTATDDKKVVKKSTTAKKVKARRKLPSPRKQQSPRRPPKRRFLRKLRNLENHRLKRPRLQNRKKQPKQRIKMSISVPYNSPVN</sequence>
<dbReference type="GO" id="GO:0003677">
    <property type="term" value="F:DNA binding"/>
    <property type="evidence" value="ECO:0007669"/>
    <property type="project" value="UniProtKB-KW"/>
</dbReference>
<organism evidence="7 8">
    <name type="scientific">Trichogramma brassicae</name>
    <dbReference type="NCBI Taxonomy" id="86971"/>
    <lineage>
        <taxon>Eukaryota</taxon>
        <taxon>Metazoa</taxon>
        <taxon>Ecdysozoa</taxon>
        <taxon>Arthropoda</taxon>
        <taxon>Hexapoda</taxon>
        <taxon>Insecta</taxon>
        <taxon>Pterygota</taxon>
        <taxon>Neoptera</taxon>
        <taxon>Endopterygota</taxon>
        <taxon>Hymenoptera</taxon>
        <taxon>Apocrita</taxon>
        <taxon>Proctotrupomorpha</taxon>
        <taxon>Chalcidoidea</taxon>
        <taxon>Trichogrammatidae</taxon>
        <taxon>Trichogramma</taxon>
    </lineage>
</organism>
<feature type="compositionally biased region" description="Basic residues" evidence="5">
    <location>
        <begin position="237"/>
        <end position="254"/>
    </location>
</feature>
<dbReference type="EMBL" id="CADCXV010001139">
    <property type="protein sequence ID" value="CAB0041938.1"/>
    <property type="molecule type" value="Genomic_DNA"/>
</dbReference>
<evidence type="ECO:0000259" key="6">
    <source>
        <dbReference type="PROSITE" id="PS51504"/>
    </source>
</evidence>
<dbReference type="SUPFAM" id="SSF46785">
    <property type="entry name" value="Winged helix' DNA-binding domain"/>
    <property type="match status" value="1"/>
</dbReference>
<comment type="function">
    <text evidence="1">Histones H1 are necessary for the condensation of nucleosome chains into higher-order structures.</text>
</comment>
<keyword evidence="3 4" id="KW-0539">Nucleus</keyword>
<dbReference type="AlphaFoldDB" id="A0A6H5IWN7"/>
<dbReference type="SMART" id="SM00526">
    <property type="entry name" value="H15"/>
    <property type="match status" value="1"/>
</dbReference>
<dbReference type="InterPro" id="IPR005818">
    <property type="entry name" value="Histone_H1/H5_H15"/>
</dbReference>
<keyword evidence="8" id="KW-1185">Reference proteome</keyword>
<feature type="compositionally biased region" description="Basic and acidic residues" evidence="5">
    <location>
        <begin position="89"/>
        <end position="107"/>
    </location>
</feature>
<feature type="compositionally biased region" description="Basic residues" evidence="5">
    <location>
        <begin position="193"/>
        <end position="230"/>
    </location>
</feature>
<feature type="region of interest" description="Disordered" evidence="5">
    <location>
        <begin position="76"/>
        <end position="267"/>
    </location>
</feature>
<feature type="domain" description="H15" evidence="6">
    <location>
        <begin position="16"/>
        <end position="91"/>
    </location>
</feature>
<dbReference type="GO" id="GO:0030527">
    <property type="term" value="F:structural constituent of chromatin"/>
    <property type="evidence" value="ECO:0007669"/>
    <property type="project" value="InterPro"/>
</dbReference>
<accession>A0A6H5IWN7</accession>
<proteinExistence type="inferred from homology"/>
<evidence type="ECO:0000256" key="4">
    <source>
        <dbReference type="RuleBase" id="RU003894"/>
    </source>
</evidence>
<keyword evidence="4" id="KW-0158">Chromosome</keyword>
<dbReference type="Pfam" id="PF00538">
    <property type="entry name" value="Linker_histone"/>
    <property type="match status" value="1"/>
</dbReference>